<evidence type="ECO:0000256" key="2">
    <source>
        <dbReference type="SAM" id="Phobius"/>
    </source>
</evidence>
<feature type="transmembrane region" description="Helical" evidence="2">
    <location>
        <begin position="682"/>
        <end position="703"/>
    </location>
</feature>
<dbReference type="VEuPathDB" id="MicrosporidiaDB:CWI39_1995p0010"/>
<keyword evidence="2" id="KW-1133">Transmembrane helix</keyword>
<organism evidence="4 5">
    <name type="scientific">Hamiltosporidium magnivora</name>
    <dbReference type="NCBI Taxonomy" id="148818"/>
    <lineage>
        <taxon>Eukaryota</taxon>
        <taxon>Fungi</taxon>
        <taxon>Fungi incertae sedis</taxon>
        <taxon>Microsporidia</taxon>
        <taxon>Dubosqiidae</taxon>
        <taxon>Hamiltosporidium</taxon>
    </lineage>
</organism>
<feature type="compositionally biased region" description="Polar residues" evidence="1">
    <location>
        <begin position="620"/>
        <end position="641"/>
    </location>
</feature>
<name>A0A4Q9KX49_9MICR</name>
<keyword evidence="2" id="KW-0812">Transmembrane</keyword>
<protein>
    <submittedName>
        <fullName evidence="4">Uncharacterized protein</fullName>
    </submittedName>
</protein>
<sequence length="708" mass="82734">MFFNLFVCLEILHCYTGLNGDPTIVENCCIEVDLVPQTNHEIFGIFQRIDFFCLPNEVSELTSVASYYIEYVKKHTNSIHHKFLTRFVCLVVFFIRPKDKTDPNKYQTELLFNILSFAKLYEYSRCNKEMNDIEKARIVSLFKTGMKNIFYIHESVEKRPDKIEILCPLTIKNIETSCDLNSDLDFQILKNTYVLGERNIGSNLSNYLKYGSFEQIYSLYLYLKLDFLLRNWKDLNDEVIIFPFHQISFNRDFFKKLLALNLSLTKDLYLKLDQVKYREVMIFIAEPYLNTVLNQSSSFDSIFEFSEETFFSKDENISKEFPRYLLEFFIEKPYENQINLIYGFLDDISTPQFKEYILLVLCLKFPCFNQKICNKEILLRIILECIFLTNILSPENINVKGLISEETLEIDLCDVLVENVQNKNIGIKIPSDRKEIIQRYIPETFKFLENMMIIINCANRYLFSKIISLVKEKLLGFKLKISGAFYSDLEIYFTYFLTLELNNTLKASSSFKPVSLPLPKQESQPEQETGIKREPETKHIPETKRETEPQPQPKPESKSLPEPESQPVQETETKRVPETKREPAPKQVLETKRKPETKIEPVPKAIPANKTLKNVHKTKNIPNLPSNTKVEQKNNGTNPENLTEKTRSSKLKKQESKILQSETESKASEEKPKKENNAFRTILIVVLVFTSVIGISATGYWIYLKQFE</sequence>
<dbReference type="VEuPathDB" id="MicrosporidiaDB:CWI36_1996p0010"/>
<dbReference type="EMBL" id="PIXR01001995">
    <property type="protein sequence ID" value="TBT99512.1"/>
    <property type="molecule type" value="Genomic_DNA"/>
</dbReference>
<evidence type="ECO:0000256" key="1">
    <source>
        <dbReference type="SAM" id="MobiDB-lite"/>
    </source>
</evidence>
<feature type="region of interest" description="Disordered" evidence="1">
    <location>
        <begin position="514"/>
        <end position="674"/>
    </location>
</feature>
<feature type="compositionally biased region" description="Basic and acidic residues" evidence="1">
    <location>
        <begin position="529"/>
        <end position="548"/>
    </location>
</feature>
<proteinExistence type="predicted"/>
<feature type="compositionally biased region" description="Basic and acidic residues" evidence="1">
    <location>
        <begin position="571"/>
        <end position="601"/>
    </location>
</feature>
<keyword evidence="3" id="KW-0732">Signal</keyword>
<feature type="compositionally biased region" description="Basic and acidic residues" evidence="1">
    <location>
        <begin position="663"/>
        <end position="674"/>
    </location>
</feature>
<feature type="compositionally biased region" description="Basic and acidic residues" evidence="1">
    <location>
        <begin position="642"/>
        <end position="656"/>
    </location>
</feature>
<evidence type="ECO:0000313" key="5">
    <source>
        <dbReference type="Proteomes" id="UP000293045"/>
    </source>
</evidence>
<keyword evidence="2" id="KW-0472">Membrane</keyword>
<dbReference type="Proteomes" id="UP000293045">
    <property type="component" value="Unassembled WGS sequence"/>
</dbReference>
<evidence type="ECO:0000313" key="4">
    <source>
        <dbReference type="EMBL" id="TBT99512.1"/>
    </source>
</evidence>
<comment type="caution">
    <text evidence="4">The sequence shown here is derived from an EMBL/GenBank/DDBJ whole genome shotgun (WGS) entry which is preliminary data.</text>
</comment>
<feature type="chain" id="PRO_5020649307" evidence="3">
    <location>
        <begin position="21"/>
        <end position="708"/>
    </location>
</feature>
<accession>A0A4Q9KX49</accession>
<evidence type="ECO:0000256" key="3">
    <source>
        <dbReference type="SAM" id="SignalP"/>
    </source>
</evidence>
<reference evidence="4 5" key="1">
    <citation type="submission" date="2017-12" db="EMBL/GenBank/DDBJ databases">
        <authorList>
            <person name="Pombert J.-F."/>
            <person name="Haag K.L."/>
            <person name="Ebert D."/>
        </authorList>
    </citation>
    <scope>NUCLEOTIDE SEQUENCE [LARGE SCALE GENOMIC DNA]</scope>
    <source>
        <strain evidence="4">IL-BN-2</strain>
    </source>
</reference>
<feature type="signal peptide" evidence="3">
    <location>
        <begin position="1"/>
        <end position="20"/>
    </location>
</feature>
<dbReference type="AlphaFoldDB" id="A0A4Q9KX49"/>
<gene>
    <name evidence="4" type="ORF">CWI39_1995p0010</name>
</gene>